<dbReference type="EMBL" id="AXZL01000073">
    <property type="protein sequence ID" value="ESE40129.1"/>
    <property type="molecule type" value="Genomic_DNA"/>
</dbReference>
<dbReference type="InterPro" id="IPR000774">
    <property type="entry name" value="PPIase_FKBP_N"/>
</dbReference>
<keyword evidence="3 5" id="KW-0697">Rotamase</keyword>
<dbReference type="SUPFAM" id="SSF54534">
    <property type="entry name" value="FKBP-like"/>
    <property type="match status" value="1"/>
</dbReference>
<dbReference type="GO" id="GO:0016853">
    <property type="term" value="F:isomerase activity"/>
    <property type="evidence" value="ECO:0007669"/>
    <property type="project" value="UniProtKB-KW"/>
</dbReference>
<feature type="transmembrane region" description="Helical" evidence="7">
    <location>
        <begin position="52"/>
        <end position="73"/>
    </location>
</feature>
<keyword evidence="7" id="KW-0472">Membrane</keyword>
<evidence type="ECO:0000256" key="5">
    <source>
        <dbReference type="PROSITE-ProRule" id="PRU00277"/>
    </source>
</evidence>
<proteinExistence type="inferred from homology"/>
<evidence type="ECO:0000256" key="3">
    <source>
        <dbReference type="ARBA" id="ARBA00023110"/>
    </source>
</evidence>
<reference evidence="9 10" key="1">
    <citation type="journal article" date="2013" name="Genome Announc.">
        <title>Draft Genome Sequence of Shewanella decolorationis S12, a Dye-Degrading Bacterium Isolated from a Wastewater Treatment Plant.</title>
        <authorList>
            <person name="Xu M."/>
            <person name="Fang Y."/>
            <person name="Liu J."/>
            <person name="Chen X."/>
            <person name="Sun G."/>
            <person name="Guo J."/>
            <person name="Hua Z."/>
            <person name="Tu Q."/>
            <person name="Wu L."/>
            <person name="Zhou J."/>
            <person name="Liu X."/>
        </authorList>
    </citation>
    <scope>NUCLEOTIDE SEQUENCE [LARGE SCALE GENOMIC DNA]</scope>
    <source>
        <strain evidence="9 10">S12</strain>
    </source>
</reference>
<sequence length="211" mass="23385">MSQVKRSLKRDKAFSHFKTVRKCNADHPAPRQTEALATSAKKLITWPKLTEVLLKMKMLLAVVVIAGVIFYFFTSMNNQKAAQENIRLGNEFLAQNKNQEGVKTTASGLQYQVLQQGTGTVHPKASDTVTVHYHGTLIDGTVFDSSVERGEPIAFPLNRVIPGWTEGVQLMVEGDKYRFFIPSELAYGNRSTGKIGGGSVLIFDVELLKIN</sequence>
<evidence type="ECO:0000313" key="10">
    <source>
        <dbReference type="Proteomes" id="UP000017548"/>
    </source>
</evidence>
<name>A0ABN0PJD9_9GAMM</name>
<keyword evidence="7" id="KW-0812">Transmembrane</keyword>
<dbReference type="Proteomes" id="UP000017548">
    <property type="component" value="Unassembled WGS sequence"/>
</dbReference>
<dbReference type="PANTHER" id="PTHR43811:SF57">
    <property type="entry name" value="FKBP-TYPE PEPTIDYL-PROLYL CIS-TRANS ISOMERASE FKPA-RELATED"/>
    <property type="match status" value="1"/>
</dbReference>
<dbReference type="Pfam" id="PF01346">
    <property type="entry name" value="FKBP_N"/>
    <property type="match status" value="1"/>
</dbReference>
<comment type="catalytic activity">
    <reaction evidence="1 5 6">
        <text>[protein]-peptidylproline (omega=180) = [protein]-peptidylproline (omega=0)</text>
        <dbReference type="Rhea" id="RHEA:16237"/>
        <dbReference type="Rhea" id="RHEA-COMP:10747"/>
        <dbReference type="Rhea" id="RHEA-COMP:10748"/>
        <dbReference type="ChEBI" id="CHEBI:83833"/>
        <dbReference type="ChEBI" id="CHEBI:83834"/>
        <dbReference type="EC" id="5.2.1.8"/>
    </reaction>
</comment>
<evidence type="ECO:0000256" key="7">
    <source>
        <dbReference type="SAM" id="Phobius"/>
    </source>
</evidence>
<dbReference type="PROSITE" id="PS50059">
    <property type="entry name" value="FKBP_PPIASE"/>
    <property type="match status" value="1"/>
</dbReference>
<organism evidence="9 10">
    <name type="scientific">Shewanella decolorationis S12</name>
    <dbReference type="NCBI Taxonomy" id="1353536"/>
    <lineage>
        <taxon>Bacteria</taxon>
        <taxon>Pseudomonadati</taxon>
        <taxon>Pseudomonadota</taxon>
        <taxon>Gammaproteobacteria</taxon>
        <taxon>Alteromonadales</taxon>
        <taxon>Shewanellaceae</taxon>
        <taxon>Shewanella</taxon>
    </lineage>
</organism>
<accession>A0ABN0PJD9</accession>
<protein>
    <recommendedName>
        <fullName evidence="6">Peptidyl-prolyl cis-trans isomerase</fullName>
        <ecNumber evidence="6">5.2.1.8</ecNumber>
    </recommendedName>
</protein>
<dbReference type="EC" id="5.2.1.8" evidence="6"/>
<keyword evidence="7" id="KW-1133">Transmembrane helix</keyword>
<evidence type="ECO:0000256" key="2">
    <source>
        <dbReference type="ARBA" id="ARBA00006577"/>
    </source>
</evidence>
<feature type="domain" description="PPIase FKBP-type" evidence="8">
    <location>
        <begin position="126"/>
        <end position="211"/>
    </location>
</feature>
<keyword evidence="10" id="KW-1185">Reference proteome</keyword>
<evidence type="ECO:0000256" key="6">
    <source>
        <dbReference type="RuleBase" id="RU003915"/>
    </source>
</evidence>
<keyword evidence="4 5" id="KW-0413">Isomerase</keyword>
<comment type="caution">
    <text evidence="9">The sequence shown here is derived from an EMBL/GenBank/DDBJ whole genome shotgun (WGS) entry which is preliminary data.</text>
</comment>
<evidence type="ECO:0000313" key="9">
    <source>
        <dbReference type="EMBL" id="ESE40129.1"/>
    </source>
</evidence>
<dbReference type="PANTHER" id="PTHR43811">
    <property type="entry name" value="FKBP-TYPE PEPTIDYL-PROLYL CIS-TRANS ISOMERASE FKPA"/>
    <property type="match status" value="1"/>
</dbReference>
<dbReference type="InterPro" id="IPR001179">
    <property type="entry name" value="PPIase_FKBP_dom"/>
</dbReference>
<comment type="similarity">
    <text evidence="2 6">Belongs to the FKBP-type PPIase family.</text>
</comment>
<dbReference type="InterPro" id="IPR046357">
    <property type="entry name" value="PPIase_dom_sf"/>
</dbReference>
<dbReference type="Gene3D" id="3.10.50.40">
    <property type="match status" value="1"/>
</dbReference>
<gene>
    <name evidence="9" type="ORF">SHD_3258</name>
</gene>
<evidence type="ECO:0000256" key="4">
    <source>
        <dbReference type="ARBA" id="ARBA00023235"/>
    </source>
</evidence>
<evidence type="ECO:0000256" key="1">
    <source>
        <dbReference type="ARBA" id="ARBA00000971"/>
    </source>
</evidence>
<dbReference type="Pfam" id="PF00254">
    <property type="entry name" value="FKBP_C"/>
    <property type="match status" value="1"/>
</dbReference>
<evidence type="ECO:0000259" key="8">
    <source>
        <dbReference type="PROSITE" id="PS50059"/>
    </source>
</evidence>